<dbReference type="PANTHER" id="PTHR20863">
    <property type="entry name" value="ACYL CARRIER PROTEIN"/>
    <property type="match status" value="1"/>
</dbReference>
<dbReference type="PANTHER" id="PTHR20863:SF76">
    <property type="entry name" value="CARRIER DOMAIN-CONTAINING PROTEIN"/>
    <property type="match status" value="1"/>
</dbReference>
<dbReference type="GO" id="GO:0000035">
    <property type="term" value="F:acyl binding"/>
    <property type="evidence" value="ECO:0007669"/>
    <property type="project" value="TreeGrafter"/>
</dbReference>
<keyword evidence="1" id="KW-0596">Phosphopantetheine</keyword>
<evidence type="ECO:0000256" key="2">
    <source>
        <dbReference type="ARBA" id="ARBA00022516"/>
    </source>
</evidence>
<keyword evidence="3" id="KW-0597">Phosphoprotein</keyword>
<dbReference type="InterPro" id="IPR009081">
    <property type="entry name" value="PP-bd_ACP"/>
</dbReference>
<keyword evidence="4" id="KW-0276">Fatty acid metabolism</keyword>
<evidence type="ECO:0000259" key="7">
    <source>
        <dbReference type="PROSITE" id="PS50075"/>
    </source>
</evidence>
<keyword evidence="2" id="KW-0444">Lipid biosynthesis</keyword>
<dbReference type="PROSITE" id="PS50075">
    <property type="entry name" value="CARRIER"/>
    <property type="match status" value="1"/>
</dbReference>
<evidence type="ECO:0000256" key="4">
    <source>
        <dbReference type="ARBA" id="ARBA00022832"/>
    </source>
</evidence>
<accession>A0A7C3PHN7</accession>
<dbReference type="EMBL" id="DSRU01000333">
    <property type="protein sequence ID" value="HFN00594.1"/>
    <property type="molecule type" value="Genomic_DNA"/>
</dbReference>
<dbReference type="GO" id="GO:0005829">
    <property type="term" value="C:cytosol"/>
    <property type="evidence" value="ECO:0007669"/>
    <property type="project" value="TreeGrafter"/>
</dbReference>
<dbReference type="Pfam" id="PF00550">
    <property type="entry name" value="PP-binding"/>
    <property type="match status" value="1"/>
</dbReference>
<evidence type="ECO:0000256" key="5">
    <source>
        <dbReference type="ARBA" id="ARBA00023098"/>
    </source>
</evidence>
<keyword evidence="6" id="KW-0275">Fatty acid biosynthesis</keyword>
<dbReference type="GO" id="GO:0016020">
    <property type="term" value="C:membrane"/>
    <property type="evidence" value="ECO:0007669"/>
    <property type="project" value="GOC"/>
</dbReference>
<dbReference type="SUPFAM" id="SSF47336">
    <property type="entry name" value="ACP-like"/>
    <property type="match status" value="1"/>
</dbReference>
<comment type="caution">
    <text evidence="8">The sequence shown here is derived from an EMBL/GenBank/DDBJ whole genome shotgun (WGS) entry which is preliminary data.</text>
</comment>
<dbReference type="InterPro" id="IPR036736">
    <property type="entry name" value="ACP-like_sf"/>
</dbReference>
<dbReference type="Gene3D" id="1.10.1200.10">
    <property type="entry name" value="ACP-like"/>
    <property type="match status" value="1"/>
</dbReference>
<feature type="domain" description="Carrier" evidence="7">
    <location>
        <begin position="3"/>
        <end position="82"/>
    </location>
</feature>
<sequence length="83" mass="9380">MNTQETQVKATLLNLLKNIAPDANFEALGETEDIRQALGIDSFDFLNFMIGINESFGVEIPETDYGKLMTLKDIIQYIEAHRT</sequence>
<evidence type="ECO:0000256" key="1">
    <source>
        <dbReference type="ARBA" id="ARBA00022450"/>
    </source>
</evidence>
<keyword evidence="5" id="KW-0443">Lipid metabolism</keyword>
<dbReference type="GO" id="GO:0009245">
    <property type="term" value="P:lipid A biosynthetic process"/>
    <property type="evidence" value="ECO:0007669"/>
    <property type="project" value="TreeGrafter"/>
</dbReference>
<dbReference type="AlphaFoldDB" id="A0A7C3PHN7"/>
<protein>
    <submittedName>
        <fullName evidence="8">Acyl carrier protein</fullName>
    </submittedName>
</protein>
<reference evidence="8" key="1">
    <citation type="journal article" date="2020" name="mSystems">
        <title>Genome- and Community-Level Interaction Insights into Carbon Utilization and Element Cycling Functions of Hydrothermarchaeota in Hydrothermal Sediment.</title>
        <authorList>
            <person name="Zhou Z."/>
            <person name="Liu Y."/>
            <person name="Xu W."/>
            <person name="Pan J."/>
            <person name="Luo Z.H."/>
            <person name="Li M."/>
        </authorList>
    </citation>
    <scope>NUCLEOTIDE SEQUENCE [LARGE SCALE GENOMIC DNA]</scope>
    <source>
        <strain evidence="8">SpSt-418</strain>
    </source>
</reference>
<gene>
    <name evidence="8" type="ORF">ENR64_23155</name>
</gene>
<organism evidence="8">
    <name type="scientific">Oscillatoriales cyanobacterium SpSt-418</name>
    <dbReference type="NCBI Taxonomy" id="2282169"/>
    <lineage>
        <taxon>Bacteria</taxon>
        <taxon>Bacillati</taxon>
        <taxon>Cyanobacteriota</taxon>
        <taxon>Cyanophyceae</taxon>
        <taxon>Oscillatoriophycideae</taxon>
        <taxon>Oscillatoriales</taxon>
    </lineage>
</organism>
<evidence type="ECO:0000256" key="6">
    <source>
        <dbReference type="ARBA" id="ARBA00023160"/>
    </source>
</evidence>
<proteinExistence type="predicted"/>
<evidence type="ECO:0000256" key="3">
    <source>
        <dbReference type="ARBA" id="ARBA00022553"/>
    </source>
</evidence>
<dbReference type="GO" id="GO:0000036">
    <property type="term" value="F:acyl carrier activity"/>
    <property type="evidence" value="ECO:0007669"/>
    <property type="project" value="TreeGrafter"/>
</dbReference>
<dbReference type="InterPro" id="IPR003231">
    <property type="entry name" value="ACP"/>
</dbReference>
<name>A0A7C3PHN7_9CYAN</name>
<evidence type="ECO:0000313" key="8">
    <source>
        <dbReference type="EMBL" id="HFN00594.1"/>
    </source>
</evidence>